<sequence length="117" mass="13115">MSKYVPLRFNDMEEAALLRLFAVSNDKALGTHIKRVYFDASQPNTQALQALRLEMERMCDVLAAPRVARPLAGDPELVLSLLCGTYLMVRRSVGESVRVQADQFVDASAVELYLRGR</sequence>
<evidence type="ECO:0000313" key="1">
    <source>
        <dbReference type="EMBL" id="CAA2109748.1"/>
    </source>
</evidence>
<protein>
    <submittedName>
        <fullName evidence="1">Uncharacterized protein</fullName>
    </submittedName>
</protein>
<gene>
    <name evidence="1" type="ORF">VVAX_06020</name>
</gene>
<dbReference type="AlphaFoldDB" id="A0A679JH11"/>
<accession>A0A679JH11</accession>
<name>A0A679JH11_VARPD</name>
<organism evidence="1">
    <name type="scientific">Variovorax paradoxus</name>
    <dbReference type="NCBI Taxonomy" id="34073"/>
    <lineage>
        <taxon>Bacteria</taxon>
        <taxon>Pseudomonadati</taxon>
        <taxon>Pseudomonadota</taxon>
        <taxon>Betaproteobacteria</taxon>
        <taxon>Burkholderiales</taxon>
        <taxon>Comamonadaceae</taxon>
        <taxon>Variovorax</taxon>
    </lineage>
</organism>
<reference evidence="1" key="1">
    <citation type="submission" date="2019-12" db="EMBL/GenBank/DDBJ databases">
        <authorList>
            <person name="Cremers G."/>
        </authorList>
    </citation>
    <scope>NUCLEOTIDE SEQUENCE</scope>
    <source>
        <strain evidence="1">Vvax</strain>
    </source>
</reference>
<dbReference type="EMBL" id="LR743508">
    <property type="protein sequence ID" value="CAA2109748.1"/>
    <property type="molecule type" value="Genomic_DNA"/>
</dbReference>
<proteinExistence type="predicted"/>
<dbReference type="RefSeq" id="WP_339093739.1">
    <property type="nucleotide sequence ID" value="NZ_LR743508.1"/>
</dbReference>